<dbReference type="NCBIfam" id="TIGR01068">
    <property type="entry name" value="thioredoxin"/>
    <property type="match status" value="1"/>
</dbReference>
<sequence length="107" mass="11850">MANVIHVNEENFQSEVMESKVPVLADFWAPWCGHCTKLSPVLDELAADLGDMVKVVKISVDENRSLAQQYSVMSLPTMILIKDGEKVEKLLGFMPKTAISDKISSVL</sequence>
<evidence type="ECO:0000313" key="12">
    <source>
        <dbReference type="EMBL" id="SFL72857.1"/>
    </source>
</evidence>
<dbReference type="Proteomes" id="UP000199520">
    <property type="component" value="Unassembled WGS sequence"/>
</dbReference>
<evidence type="ECO:0000256" key="5">
    <source>
        <dbReference type="ARBA" id="ARBA00023157"/>
    </source>
</evidence>
<dbReference type="PROSITE" id="PS00194">
    <property type="entry name" value="THIOREDOXIN_1"/>
    <property type="match status" value="1"/>
</dbReference>
<reference evidence="13" key="1">
    <citation type="submission" date="2016-10" db="EMBL/GenBank/DDBJ databases">
        <authorList>
            <person name="Varghese N."/>
            <person name="Submissions S."/>
        </authorList>
    </citation>
    <scope>NUCLEOTIDE SEQUENCE [LARGE SCALE GENOMIC DNA]</scope>
    <source>
        <strain evidence="13">DSM 13327</strain>
    </source>
</reference>
<evidence type="ECO:0000259" key="11">
    <source>
        <dbReference type="PROSITE" id="PS51352"/>
    </source>
</evidence>
<keyword evidence="4" id="KW-0249">Electron transport</keyword>
<feature type="site" description="Contributes to redox potential value" evidence="9">
    <location>
        <position position="33"/>
    </location>
</feature>
<feature type="disulfide bond" description="Redox-active" evidence="10">
    <location>
        <begin position="32"/>
        <end position="35"/>
    </location>
</feature>
<dbReference type="CDD" id="cd02947">
    <property type="entry name" value="TRX_family"/>
    <property type="match status" value="1"/>
</dbReference>
<evidence type="ECO:0000256" key="7">
    <source>
        <dbReference type="NCBIfam" id="TIGR01068"/>
    </source>
</evidence>
<evidence type="ECO:0000256" key="8">
    <source>
        <dbReference type="PIRNR" id="PIRNR000077"/>
    </source>
</evidence>
<dbReference type="PROSITE" id="PS51352">
    <property type="entry name" value="THIOREDOXIN_2"/>
    <property type="match status" value="1"/>
</dbReference>
<dbReference type="GO" id="GO:0005829">
    <property type="term" value="C:cytosol"/>
    <property type="evidence" value="ECO:0007669"/>
    <property type="project" value="TreeGrafter"/>
</dbReference>
<protein>
    <recommendedName>
        <fullName evidence="2 7">Thioredoxin</fullName>
    </recommendedName>
</protein>
<dbReference type="PRINTS" id="PR00421">
    <property type="entry name" value="THIOREDOXIN"/>
</dbReference>
<keyword evidence="3" id="KW-0813">Transport</keyword>
<dbReference type="InterPro" id="IPR017937">
    <property type="entry name" value="Thioredoxin_CS"/>
</dbReference>
<dbReference type="GO" id="GO:0045454">
    <property type="term" value="P:cell redox homeostasis"/>
    <property type="evidence" value="ECO:0007669"/>
    <property type="project" value="TreeGrafter"/>
</dbReference>
<dbReference type="STRING" id="1123291.SAMN04490355_101566"/>
<dbReference type="PIRSF" id="PIRSF000077">
    <property type="entry name" value="Thioredoxin"/>
    <property type="match status" value="1"/>
</dbReference>
<dbReference type="OrthoDB" id="9790390at2"/>
<dbReference type="PANTHER" id="PTHR45663">
    <property type="entry name" value="GEO12009P1"/>
    <property type="match status" value="1"/>
</dbReference>
<feature type="domain" description="Thioredoxin" evidence="11">
    <location>
        <begin position="1"/>
        <end position="107"/>
    </location>
</feature>
<dbReference type="Pfam" id="PF00085">
    <property type="entry name" value="Thioredoxin"/>
    <property type="match status" value="1"/>
</dbReference>
<dbReference type="SUPFAM" id="SSF52833">
    <property type="entry name" value="Thioredoxin-like"/>
    <property type="match status" value="1"/>
</dbReference>
<dbReference type="InterPro" id="IPR013766">
    <property type="entry name" value="Thioredoxin_domain"/>
</dbReference>
<dbReference type="Gene3D" id="3.40.30.10">
    <property type="entry name" value="Glutaredoxin"/>
    <property type="match status" value="1"/>
</dbReference>
<dbReference type="InterPro" id="IPR005746">
    <property type="entry name" value="Thioredoxin"/>
</dbReference>
<feature type="active site" description="Nucleophile" evidence="9">
    <location>
        <position position="35"/>
    </location>
</feature>
<organism evidence="12 13">
    <name type="scientific">Pelosinus propionicus DSM 13327</name>
    <dbReference type="NCBI Taxonomy" id="1123291"/>
    <lineage>
        <taxon>Bacteria</taxon>
        <taxon>Bacillati</taxon>
        <taxon>Bacillota</taxon>
        <taxon>Negativicutes</taxon>
        <taxon>Selenomonadales</taxon>
        <taxon>Sporomusaceae</taxon>
        <taxon>Pelosinus</taxon>
    </lineage>
</organism>
<keyword evidence="6 10" id="KW-0676">Redox-active center</keyword>
<name>A0A1I4K2L5_9FIRM</name>
<dbReference type="FunFam" id="3.40.30.10:FF:000001">
    <property type="entry name" value="Thioredoxin"/>
    <property type="match status" value="1"/>
</dbReference>
<evidence type="ECO:0000256" key="4">
    <source>
        <dbReference type="ARBA" id="ARBA00022982"/>
    </source>
</evidence>
<evidence type="ECO:0000256" key="10">
    <source>
        <dbReference type="PIRSR" id="PIRSR000077-4"/>
    </source>
</evidence>
<feature type="active site" description="Nucleophile" evidence="9">
    <location>
        <position position="32"/>
    </location>
</feature>
<gene>
    <name evidence="12" type="ORF">SAMN04490355_101566</name>
</gene>
<evidence type="ECO:0000256" key="2">
    <source>
        <dbReference type="ARBA" id="ARBA00020570"/>
    </source>
</evidence>
<proteinExistence type="inferred from homology"/>
<dbReference type="EMBL" id="FOTS01000015">
    <property type="protein sequence ID" value="SFL72857.1"/>
    <property type="molecule type" value="Genomic_DNA"/>
</dbReference>
<dbReference type="AlphaFoldDB" id="A0A1I4K2L5"/>
<evidence type="ECO:0000256" key="3">
    <source>
        <dbReference type="ARBA" id="ARBA00022448"/>
    </source>
</evidence>
<comment type="similarity">
    <text evidence="1 8">Belongs to the thioredoxin family.</text>
</comment>
<evidence type="ECO:0000313" key="13">
    <source>
        <dbReference type="Proteomes" id="UP000199520"/>
    </source>
</evidence>
<dbReference type="InterPro" id="IPR036249">
    <property type="entry name" value="Thioredoxin-like_sf"/>
</dbReference>
<evidence type="ECO:0000256" key="9">
    <source>
        <dbReference type="PIRSR" id="PIRSR000077-1"/>
    </source>
</evidence>
<evidence type="ECO:0000256" key="1">
    <source>
        <dbReference type="ARBA" id="ARBA00008987"/>
    </source>
</evidence>
<accession>A0A1I4K2L5</accession>
<dbReference type="GO" id="GO:0015035">
    <property type="term" value="F:protein-disulfide reductase activity"/>
    <property type="evidence" value="ECO:0007669"/>
    <property type="project" value="UniProtKB-UniRule"/>
</dbReference>
<feature type="site" description="Deprotonates C-terminal active site Cys" evidence="9">
    <location>
        <position position="26"/>
    </location>
</feature>
<evidence type="ECO:0000256" key="6">
    <source>
        <dbReference type="ARBA" id="ARBA00023284"/>
    </source>
</evidence>
<dbReference type="RefSeq" id="WP_090936125.1">
    <property type="nucleotide sequence ID" value="NZ_FOTS01000015.1"/>
</dbReference>
<feature type="site" description="Contributes to redox potential value" evidence="9">
    <location>
        <position position="34"/>
    </location>
</feature>
<keyword evidence="13" id="KW-1185">Reference proteome</keyword>
<keyword evidence="5 10" id="KW-1015">Disulfide bond</keyword>
<dbReference type="PANTHER" id="PTHR45663:SF11">
    <property type="entry name" value="GEO12009P1"/>
    <property type="match status" value="1"/>
</dbReference>